<dbReference type="EMBL" id="JAFMYW010000001">
    <property type="protein sequence ID" value="MBO0948007.1"/>
    <property type="molecule type" value="Genomic_DNA"/>
</dbReference>
<dbReference type="InterPro" id="IPR035965">
    <property type="entry name" value="PAS-like_dom_sf"/>
</dbReference>
<dbReference type="Gene3D" id="3.30.450.20">
    <property type="entry name" value="PAS domain"/>
    <property type="match status" value="1"/>
</dbReference>
<gene>
    <name evidence="1" type="ORF">J2I46_05400</name>
</gene>
<protein>
    <recommendedName>
        <fullName evidence="3">PAS fold-4 domain-containing protein</fullName>
    </recommendedName>
</protein>
<reference evidence="1 2" key="1">
    <citation type="submission" date="2021-03" db="EMBL/GenBank/DDBJ databases">
        <title>Fibrella sp. HMF5405 genome sequencing and assembly.</title>
        <authorList>
            <person name="Kang H."/>
            <person name="Kim H."/>
            <person name="Bae S."/>
            <person name="Joh K."/>
        </authorList>
    </citation>
    <scope>NUCLEOTIDE SEQUENCE [LARGE SCALE GENOMIC DNA]</scope>
    <source>
        <strain evidence="1 2">HMF5405</strain>
    </source>
</reference>
<dbReference type="RefSeq" id="WP_207327887.1">
    <property type="nucleotide sequence ID" value="NZ_JAFMYW010000001.1"/>
</dbReference>
<accession>A0ABS3JDD7</accession>
<proteinExistence type="predicted"/>
<evidence type="ECO:0008006" key="3">
    <source>
        <dbReference type="Google" id="ProtNLM"/>
    </source>
</evidence>
<evidence type="ECO:0000313" key="1">
    <source>
        <dbReference type="EMBL" id="MBO0948007.1"/>
    </source>
</evidence>
<comment type="caution">
    <text evidence="1">The sequence shown here is derived from an EMBL/GenBank/DDBJ whole genome shotgun (WGS) entry which is preliminary data.</text>
</comment>
<dbReference type="Proteomes" id="UP000664628">
    <property type="component" value="Unassembled WGS sequence"/>
</dbReference>
<evidence type="ECO:0000313" key="2">
    <source>
        <dbReference type="Proteomes" id="UP000664628"/>
    </source>
</evidence>
<keyword evidence="2" id="KW-1185">Reference proteome</keyword>
<dbReference type="SUPFAM" id="SSF55785">
    <property type="entry name" value="PYP-like sensor domain (PAS domain)"/>
    <property type="match status" value="1"/>
</dbReference>
<name>A0ABS3JDD7_9BACT</name>
<organism evidence="1 2">
    <name type="scientific">Fibrella forsythiae</name>
    <dbReference type="NCBI Taxonomy" id="2817061"/>
    <lineage>
        <taxon>Bacteria</taxon>
        <taxon>Pseudomonadati</taxon>
        <taxon>Bacteroidota</taxon>
        <taxon>Cytophagia</taxon>
        <taxon>Cytophagales</taxon>
        <taxon>Spirosomataceae</taxon>
        <taxon>Fibrella</taxon>
    </lineage>
</organism>
<sequence length="86" mass="10002">MISNQHQLQNLKAANQVLQQSQTWLAELLAQAPVAIALLHGPDYRIKLANKSMYDIWQLPPDHPPVVEQPVLTHFPIWRAWVWKRC</sequence>